<dbReference type="EMBL" id="JBHFQA010000020">
    <property type="protein sequence ID" value="KAL2080924.1"/>
    <property type="molecule type" value="Genomic_DNA"/>
</dbReference>
<comment type="pathway">
    <text evidence="1">Protein modification; protein ubiquitination.</text>
</comment>
<proteinExistence type="predicted"/>
<dbReference type="Pfam" id="PF02758">
    <property type="entry name" value="PYRIN"/>
    <property type="match status" value="1"/>
</dbReference>
<evidence type="ECO:0000256" key="6">
    <source>
        <dbReference type="ARBA" id="ARBA00022786"/>
    </source>
</evidence>
<evidence type="ECO:0000256" key="7">
    <source>
        <dbReference type="ARBA" id="ARBA00022833"/>
    </source>
</evidence>
<keyword evidence="6" id="KW-0833">Ubl conjugation pathway</keyword>
<dbReference type="InterPro" id="IPR040847">
    <property type="entry name" value="SH3_15"/>
</dbReference>
<reference evidence="9 10" key="1">
    <citation type="submission" date="2024-09" db="EMBL/GenBank/DDBJ databases">
        <title>A chromosome-level genome assembly of Gray's grenadier anchovy, Coilia grayii.</title>
        <authorList>
            <person name="Fu Z."/>
        </authorList>
    </citation>
    <scope>NUCLEOTIDE SEQUENCE [LARGE SCALE GENOMIC DNA]</scope>
    <source>
        <strain evidence="9">G4</strain>
        <tissue evidence="9">Muscle</tissue>
    </source>
</reference>
<keyword evidence="7" id="KW-0862">Zinc</keyword>
<evidence type="ECO:0000256" key="4">
    <source>
        <dbReference type="ARBA" id="ARBA00022737"/>
    </source>
</evidence>
<sequence length="481" mass="53197">MNSVKGILRNTMEDLSQAEVKKFKHHLKDKGQIKWSKLEQADCDDIVDLVVETYTEELSVKTVFTVLKNMNLNQTAEGLKRKLAAFTPNGLMLVDFPGQLEWRADPSEMEYQAAGFLVGDRVRVKASVEEPKHKWGSVTHSSVGVVKSFTPSGLMLVDFPGHSAWRALPFEMELQGFLVGDRVRVKASVTEPKHKWGDVTHSSVGVVKSFTADGLMLVDFPGQSAWKGDPAEMEYYSFLVGDRVRVKASVEEPKHKWGSVTHHSVGIVKSFTQNGLMLVDFPGDSGWRADPAEMELQGFLVGDRVRVRASVTEPKHKWGSVTHSSVGVVKAFTPNGLMLVDFPGQLEWRADPSEMEYQGFLVGDRVRVKASVKEPKHKWGSVTHSSVGVVKAFRPNGAMVVDFPGSPGWKADPAEMDFQGFLVGDRVRVKASVEEPKHKWGSVTHSSVGVVKSFTQNGLMLVDFPGHSGWRADPAEMELGL</sequence>
<keyword evidence="4" id="KW-0677">Repeat</keyword>
<evidence type="ECO:0000256" key="1">
    <source>
        <dbReference type="ARBA" id="ARBA00004906"/>
    </source>
</evidence>
<keyword evidence="5" id="KW-0863">Zinc-finger</keyword>
<protein>
    <recommendedName>
        <fullName evidence="8">Pyrin domain-containing protein</fullName>
    </recommendedName>
</protein>
<evidence type="ECO:0000256" key="2">
    <source>
        <dbReference type="ARBA" id="ARBA00022679"/>
    </source>
</evidence>
<comment type="caution">
    <text evidence="9">The sequence shown here is derived from an EMBL/GenBank/DDBJ whole genome shotgun (WGS) entry which is preliminary data.</text>
</comment>
<dbReference type="GO" id="GO:0008270">
    <property type="term" value="F:zinc ion binding"/>
    <property type="evidence" value="ECO:0007669"/>
    <property type="project" value="UniProtKB-KW"/>
</dbReference>
<keyword evidence="10" id="KW-1185">Reference proteome</keyword>
<dbReference type="GO" id="GO:0016740">
    <property type="term" value="F:transferase activity"/>
    <property type="evidence" value="ECO:0007669"/>
    <property type="project" value="UniProtKB-KW"/>
</dbReference>
<dbReference type="Gene3D" id="1.10.533.10">
    <property type="entry name" value="Death Domain, Fas"/>
    <property type="match status" value="1"/>
</dbReference>
<organism evidence="9 10">
    <name type="scientific">Coilia grayii</name>
    <name type="common">Gray's grenadier anchovy</name>
    <dbReference type="NCBI Taxonomy" id="363190"/>
    <lineage>
        <taxon>Eukaryota</taxon>
        <taxon>Metazoa</taxon>
        <taxon>Chordata</taxon>
        <taxon>Craniata</taxon>
        <taxon>Vertebrata</taxon>
        <taxon>Euteleostomi</taxon>
        <taxon>Actinopterygii</taxon>
        <taxon>Neopterygii</taxon>
        <taxon>Teleostei</taxon>
        <taxon>Clupei</taxon>
        <taxon>Clupeiformes</taxon>
        <taxon>Clupeoidei</taxon>
        <taxon>Engraulidae</taxon>
        <taxon>Coilinae</taxon>
        <taxon>Coilia</taxon>
    </lineage>
</organism>
<evidence type="ECO:0000256" key="5">
    <source>
        <dbReference type="ARBA" id="ARBA00022771"/>
    </source>
</evidence>
<keyword evidence="3" id="KW-0479">Metal-binding</keyword>
<dbReference type="Proteomes" id="UP001591681">
    <property type="component" value="Unassembled WGS sequence"/>
</dbReference>
<evidence type="ECO:0000259" key="8">
    <source>
        <dbReference type="PROSITE" id="PS50824"/>
    </source>
</evidence>
<dbReference type="InterPro" id="IPR011029">
    <property type="entry name" value="DEATH-like_dom_sf"/>
</dbReference>
<dbReference type="InterPro" id="IPR044584">
    <property type="entry name" value="KEG"/>
</dbReference>
<dbReference type="SMART" id="SM01289">
    <property type="entry name" value="PYRIN"/>
    <property type="match status" value="1"/>
</dbReference>
<gene>
    <name evidence="9" type="ORF">ACEWY4_022777</name>
</gene>
<dbReference type="InterPro" id="IPR004020">
    <property type="entry name" value="DAPIN"/>
</dbReference>
<dbReference type="AlphaFoldDB" id="A0ABD1J157"/>
<dbReference type="PANTHER" id="PTHR46960">
    <property type="entry name" value="E3 UBIQUITIN-PROTEIN LIGASE KEG"/>
    <property type="match status" value="1"/>
</dbReference>
<evidence type="ECO:0000256" key="3">
    <source>
        <dbReference type="ARBA" id="ARBA00022723"/>
    </source>
</evidence>
<evidence type="ECO:0000313" key="9">
    <source>
        <dbReference type="EMBL" id="KAL2080924.1"/>
    </source>
</evidence>
<name>A0ABD1J157_9TELE</name>
<dbReference type="PANTHER" id="PTHR46960:SF3">
    <property type="entry name" value="OS05G0392050 PROTEIN"/>
    <property type="match status" value="1"/>
</dbReference>
<dbReference type="Pfam" id="PF18346">
    <property type="entry name" value="SH3_15"/>
    <property type="match status" value="6"/>
</dbReference>
<feature type="domain" description="Pyrin" evidence="8">
    <location>
        <begin position="1"/>
        <end position="85"/>
    </location>
</feature>
<evidence type="ECO:0000313" key="10">
    <source>
        <dbReference type="Proteomes" id="UP001591681"/>
    </source>
</evidence>
<keyword evidence="2" id="KW-0808">Transferase</keyword>
<dbReference type="SUPFAM" id="SSF47986">
    <property type="entry name" value="DEATH domain"/>
    <property type="match status" value="1"/>
</dbReference>
<accession>A0ABD1J157</accession>
<dbReference type="PROSITE" id="PS50824">
    <property type="entry name" value="DAPIN"/>
    <property type="match status" value="1"/>
</dbReference>